<name>A0A8H7Y4S9_PSICU</name>
<gene>
    <name evidence="2" type="ORF">JR316_000248</name>
</gene>
<evidence type="ECO:0000256" key="1">
    <source>
        <dbReference type="SAM" id="MobiDB-lite"/>
    </source>
</evidence>
<feature type="compositionally biased region" description="Basic and acidic residues" evidence="1">
    <location>
        <begin position="548"/>
        <end position="563"/>
    </location>
</feature>
<feature type="compositionally biased region" description="Basic and acidic residues" evidence="1">
    <location>
        <begin position="431"/>
        <end position="441"/>
    </location>
</feature>
<dbReference type="EMBL" id="JAFIQS010000001">
    <property type="protein sequence ID" value="KAG5173591.1"/>
    <property type="molecule type" value="Genomic_DNA"/>
</dbReference>
<dbReference type="AlphaFoldDB" id="A0A8H7Y4S9"/>
<reference evidence="2" key="1">
    <citation type="submission" date="2021-02" db="EMBL/GenBank/DDBJ databases">
        <title>Psilocybe cubensis genome.</title>
        <authorList>
            <person name="Mckernan K.J."/>
            <person name="Crawford S."/>
            <person name="Trippe A."/>
            <person name="Kane L.T."/>
            <person name="Mclaughlin S."/>
        </authorList>
    </citation>
    <scope>NUCLEOTIDE SEQUENCE [LARGE SCALE GENOMIC DNA]</scope>
    <source>
        <strain evidence="2">MGC-MH-2018</strain>
    </source>
</reference>
<feature type="region of interest" description="Disordered" evidence="1">
    <location>
        <begin position="493"/>
        <end position="515"/>
    </location>
</feature>
<feature type="region of interest" description="Disordered" evidence="1">
    <location>
        <begin position="390"/>
        <end position="445"/>
    </location>
</feature>
<organism evidence="2">
    <name type="scientific">Psilocybe cubensis</name>
    <name type="common">Psychedelic mushroom</name>
    <name type="synonym">Stropharia cubensis</name>
    <dbReference type="NCBI Taxonomy" id="181762"/>
    <lineage>
        <taxon>Eukaryota</taxon>
        <taxon>Fungi</taxon>
        <taxon>Dikarya</taxon>
        <taxon>Basidiomycota</taxon>
        <taxon>Agaricomycotina</taxon>
        <taxon>Agaricomycetes</taxon>
        <taxon>Agaricomycetidae</taxon>
        <taxon>Agaricales</taxon>
        <taxon>Agaricineae</taxon>
        <taxon>Strophariaceae</taxon>
        <taxon>Psilocybe</taxon>
    </lineage>
</organism>
<feature type="compositionally biased region" description="Polar residues" evidence="1">
    <location>
        <begin position="421"/>
        <end position="430"/>
    </location>
</feature>
<accession>A0A8H7Y4S9</accession>
<feature type="compositionally biased region" description="Basic and acidic residues" evidence="1">
    <location>
        <begin position="583"/>
        <end position="592"/>
    </location>
</feature>
<evidence type="ECO:0000313" key="2">
    <source>
        <dbReference type="EMBL" id="KAG5173591.1"/>
    </source>
</evidence>
<protein>
    <submittedName>
        <fullName evidence="2">Uncharacterized protein</fullName>
    </submittedName>
</protein>
<proteinExistence type="predicted"/>
<sequence>MPVGNGPLVDHAVRSLTCIQQSTEIVPVPFDASEVEPSYHMETSDTPTNPRSKVRIVTPPESPSRPSAHRQLTHDIAALYSSNESTDDTPFVSGIFTSLTVDKYMRILAVQRNRNSKQTWIGEHTSSKGKEKRVSAPAIMSSYNGVHPSPKAPIMNLANDVGSPSAAIYALPHSHLISPPCLPLTLPHQVQRSNRPVSSNSFNMNRSVGTDLSPIMEDIHAFAGQAEANEVDSSGSSYGQLLTEMTIDYFNTNTSQYGAFGKMEWGNDEKSRVTDYSAPISTQGYGDIQDPSWAFDHLVDPMDQNVPIPELTLTAPTPDLGSPEEKLSDAEPRPLLIDDIIDHPLRQKKTSTVAASKKEGSADLEMELANEISRGDLALGLSSNRGGCGDQIDNSNAARPKRQGKKQTVSLKTDVARPNKRPSSFRWSISRSDRKPNDQAMKRTTSIWKRMSQILGDMTETSSQVRHPGSNRTQLDPPFVEVAGTWTMPASQLETQKRCPRHNAPGKRDSDPQTPATPVCIHEEGEHAASRLFGLPSTREASSFLKTDAQHLPRIPDKSEKRRDARRHSFGFNMKSLAKRRRYADSDKIKEA</sequence>
<feature type="region of interest" description="Disordered" evidence="1">
    <location>
        <begin position="547"/>
        <end position="592"/>
    </location>
</feature>
<comment type="caution">
    <text evidence="2">The sequence shown here is derived from an EMBL/GenBank/DDBJ whole genome shotgun (WGS) entry which is preliminary data.</text>
</comment>